<feature type="region of interest" description="Disordered" evidence="1">
    <location>
        <begin position="14"/>
        <end position="35"/>
    </location>
</feature>
<organism evidence="2 3">
    <name type="scientific">Phialemonium atrogriseum</name>
    <dbReference type="NCBI Taxonomy" id="1093897"/>
    <lineage>
        <taxon>Eukaryota</taxon>
        <taxon>Fungi</taxon>
        <taxon>Dikarya</taxon>
        <taxon>Ascomycota</taxon>
        <taxon>Pezizomycotina</taxon>
        <taxon>Sordariomycetes</taxon>
        <taxon>Sordariomycetidae</taxon>
        <taxon>Cephalothecales</taxon>
        <taxon>Cephalothecaceae</taxon>
        <taxon>Phialemonium</taxon>
    </lineage>
</organism>
<evidence type="ECO:0000256" key="1">
    <source>
        <dbReference type="SAM" id="MobiDB-lite"/>
    </source>
</evidence>
<proteinExistence type="predicted"/>
<sequence length="228" mass="25870">MMALDDEWEIVGLQDDDARPGAWDKSPKNANTSMSKHQMQTGSAALEERVKLSPVTPDERTIEDCIAMQRSQHQHIQYLIRQAENTEHRLEDNQRLIMAQVRQEQGGGCWGRKEKRSRPPAWHWSSPRRTWSGSLLPRASSSGVDLAELDATKVPRVIYLSAVASTWCSGAKEETQTGRLCRLRTRRTGALRRTGMHGKMARGSTLRLEAPSTWYSGEEWTVEWEGRG</sequence>
<keyword evidence="3" id="KW-1185">Reference proteome</keyword>
<dbReference type="Proteomes" id="UP001244011">
    <property type="component" value="Unassembled WGS sequence"/>
</dbReference>
<reference evidence="2" key="1">
    <citation type="submission" date="2023-06" db="EMBL/GenBank/DDBJ databases">
        <title>Genome-scale phylogeny and comparative genomics of the fungal order Sordariales.</title>
        <authorList>
            <consortium name="Lawrence Berkeley National Laboratory"/>
            <person name="Hensen N."/>
            <person name="Bonometti L."/>
            <person name="Westerberg I."/>
            <person name="Brannstrom I.O."/>
            <person name="Guillou S."/>
            <person name="Cros-Aarteil S."/>
            <person name="Calhoun S."/>
            <person name="Haridas S."/>
            <person name="Kuo A."/>
            <person name="Mondo S."/>
            <person name="Pangilinan J."/>
            <person name="Riley R."/>
            <person name="Labutti K."/>
            <person name="Andreopoulos B."/>
            <person name="Lipzen A."/>
            <person name="Chen C."/>
            <person name="Yanf M."/>
            <person name="Daum C."/>
            <person name="Ng V."/>
            <person name="Clum A."/>
            <person name="Steindorff A."/>
            <person name="Ohm R."/>
            <person name="Martin F."/>
            <person name="Silar P."/>
            <person name="Natvig D."/>
            <person name="Lalanne C."/>
            <person name="Gautier V."/>
            <person name="Ament-Velasquez S.L."/>
            <person name="Kruys A."/>
            <person name="Hutchinson M.I."/>
            <person name="Powell A.J."/>
            <person name="Barry K."/>
            <person name="Miller A.N."/>
            <person name="Grigoriev I.V."/>
            <person name="Debuchy R."/>
            <person name="Gladieux P."/>
            <person name="Thoren M.H."/>
            <person name="Johannesson H."/>
        </authorList>
    </citation>
    <scope>NUCLEOTIDE SEQUENCE</scope>
    <source>
        <strain evidence="2">8032-3</strain>
    </source>
</reference>
<gene>
    <name evidence="2" type="ORF">QBC33DRAFT_33712</name>
</gene>
<dbReference type="GeneID" id="85306898"/>
<protein>
    <submittedName>
        <fullName evidence="2">Uncharacterized protein</fullName>
    </submittedName>
</protein>
<comment type="caution">
    <text evidence="2">The sequence shown here is derived from an EMBL/GenBank/DDBJ whole genome shotgun (WGS) entry which is preliminary data.</text>
</comment>
<evidence type="ECO:0000313" key="3">
    <source>
        <dbReference type="Proteomes" id="UP001244011"/>
    </source>
</evidence>
<dbReference type="EMBL" id="MU838997">
    <property type="protein sequence ID" value="KAK1772918.1"/>
    <property type="molecule type" value="Genomic_DNA"/>
</dbReference>
<dbReference type="AlphaFoldDB" id="A0AAJ0FS53"/>
<feature type="region of interest" description="Disordered" evidence="1">
    <location>
        <begin position="107"/>
        <end position="126"/>
    </location>
</feature>
<dbReference type="RefSeq" id="XP_060289131.1">
    <property type="nucleotide sequence ID" value="XM_060423711.1"/>
</dbReference>
<accession>A0AAJ0FS53</accession>
<evidence type="ECO:0000313" key="2">
    <source>
        <dbReference type="EMBL" id="KAK1772918.1"/>
    </source>
</evidence>
<name>A0AAJ0FS53_9PEZI</name>